<feature type="region of interest" description="Disordered" evidence="2">
    <location>
        <begin position="592"/>
        <end position="634"/>
    </location>
</feature>
<feature type="compositionally biased region" description="Low complexity" evidence="2">
    <location>
        <begin position="741"/>
        <end position="750"/>
    </location>
</feature>
<feature type="compositionally biased region" description="Basic and acidic residues" evidence="2">
    <location>
        <begin position="314"/>
        <end position="337"/>
    </location>
</feature>
<evidence type="ECO:0000313" key="4">
    <source>
        <dbReference type="Proteomes" id="UP000054408"/>
    </source>
</evidence>
<evidence type="ECO:0000256" key="2">
    <source>
        <dbReference type="SAM" id="MobiDB-lite"/>
    </source>
</evidence>
<keyword evidence="1" id="KW-0175">Coiled coil</keyword>
<keyword evidence="4" id="KW-1185">Reference proteome</keyword>
<feature type="region of interest" description="Disordered" evidence="2">
    <location>
        <begin position="689"/>
        <end position="827"/>
    </location>
</feature>
<evidence type="ECO:0000313" key="3">
    <source>
        <dbReference type="EMBL" id="KNC53469.1"/>
    </source>
</evidence>
<dbReference type="RefSeq" id="XP_013761793.1">
    <property type="nucleotide sequence ID" value="XM_013906339.1"/>
</dbReference>
<dbReference type="EMBL" id="GL349437">
    <property type="protein sequence ID" value="KNC53469.1"/>
    <property type="molecule type" value="Genomic_DNA"/>
</dbReference>
<feature type="compositionally biased region" description="Pro residues" evidence="2">
    <location>
        <begin position="431"/>
        <end position="441"/>
    </location>
</feature>
<feature type="coiled-coil region" evidence="1">
    <location>
        <begin position="125"/>
        <end position="152"/>
    </location>
</feature>
<organism evidence="3 4">
    <name type="scientific">Thecamonas trahens ATCC 50062</name>
    <dbReference type="NCBI Taxonomy" id="461836"/>
    <lineage>
        <taxon>Eukaryota</taxon>
        <taxon>Apusozoa</taxon>
        <taxon>Apusomonadida</taxon>
        <taxon>Apusomonadidae</taxon>
        <taxon>Thecamonas</taxon>
    </lineage>
</organism>
<reference evidence="3 4" key="1">
    <citation type="submission" date="2010-05" db="EMBL/GenBank/DDBJ databases">
        <title>The Genome Sequence of Thecamonas trahens ATCC 50062.</title>
        <authorList>
            <consortium name="The Broad Institute Genome Sequencing Platform"/>
            <person name="Russ C."/>
            <person name="Cuomo C."/>
            <person name="Shea T."/>
            <person name="Young S.K."/>
            <person name="Zeng Q."/>
            <person name="Koehrsen M."/>
            <person name="Haas B."/>
            <person name="Borodovsky M."/>
            <person name="Guigo R."/>
            <person name="Alvarado L."/>
            <person name="Berlin A."/>
            <person name="Bochicchio J."/>
            <person name="Borenstein D."/>
            <person name="Chapman S."/>
            <person name="Chen Z."/>
            <person name="Freedman E."/>
            <person name="Gellesch M."/>
            <person name="Goldberg J."/>
            <person name="Griggs A."/>
            <person name="Gujja S."/>
            <person name="Heilman E."/>
            <person name="Heiman D."/>
            <person name="Hepburn T."/>
            <person name="Howarth C."/>
            <person name="Jen D."/>
            <person name="Larson L."/>
            <person name="Mehta T."/>
            <person name="Park D."/>
            <person name="Pearson M."/>
            <person name="Roberts A."/>
            <person name="Saif S."/>
            <person name="Shenoy N."/>
            <person name="Sisk P."/>
            <person name="Stolte C."/>
            <person name="Sykes S."/>
            <person name="Thomson T."/>
            <person name="Walk T."/>
            <person name="White J."/>
            <person name="Yandava C."/>
            <person name="Burger G."/>
            <person name="Gray M.W."/>
            <person name="Holland P.W.H."/>
            <person name="King N."/>
            <person name="Lang F.B.F."/>
            <person name="Roger A.J."/>
            <person name="Ruiz-Trillo I."/>
            <person name="Lander E."/>
            <person name="Nusbaum C."/>
        </authorList>
    </citation>
    <scope>NUCLEOTIDE SEQUENCE [LARGE SCALE GENOMIC DNA]</scope>
    <source>
        <strain evidence="3 4">ATCC 50062</strain>
    </source>
</reference>
<name>A0A0L0DMC1_THETB</name>
<gene>
    <name evidence="3" type="ORF">AMSG_01182</name>
</gene>
<feature type="compositionally biased region" description="Basic and acidic residues" evidence="2">
    <location>
        <begin position="783"/>
        <end position="814"/>
    </location>
</feature>
<sequence length="827" mass="88357">MTTDYAALLASARATLLARRQEEAATRTAAGHALVSSLQASAALAAAAGPPPPAVAAVDGDAYLRPSPNEAAAAVAKSTAEWRAARLQQVRAQEALRASLVRDAYAEKTALLRADREARAQALAAEANAARAKVLEDELEQHSQRLGKAHQNAALEVRRAVAREGNELKAALAAYDAQQERYLAALERLRGSKAAQSARARAAAQRRELVKDIEAQRAAAAAAAGARRREVAAAEAGAVVPDLPRDPMAAILAGKPSRALVPDPALKYAVTRFNAAPLVPDVTLPPEAKPAVAPRPRETAFDAAERVRTTVRAEASKAEDRARARGDAAMAKETRARRNHATEELLVAAEREDRKRKVAATVNRARSLVAQGGHKLRSGVTDIDERRKHAELEAAFEDMFVPSASPPQGKVDALGALVWQEAAPGVELPRPFSPTPTPAPDPALAFGSPTRDSPIKTDLRDAVDAYKTAREDAVRADMAGSPSADPNNADARTVHKPLDLLRFVRETAYDVDDTGFEASPSHLARLQETLVRALPAVSAEALTYSPSKVQILASTAEIGSPAWNPVMDALAAGRLPSPKMDTPEKMTMASPFAVTPLSPSPSPEDAATAGRDGDNEQPASPVASPTKMQTSASSIRDEFTAFRQSMTIPLGGVDLEASESVIRDVAAREEERSQVLDLLLTSMRASPKPQALDLVDPPLSPDAQARAAAKRAELEARSAARAAAVKSRADARKRSRAEQPTGAATGAATGESRQSAPRAQTRPRRAKINKREMQARTRRMVRKLPEVQARERESAKARDAKTRVERARAYDAELRKKKRSRAKEPSL</sequence>
<accession>A0A0L0DMC1</accession>
<protein>
    <submittedName>
        <fullName evidence="3">Uncharacterized protein</fullName>
    </submittedName>
</protein>
<dbReference type="GeneID" id="25560943"/>
<proteinExistence type="predicted"/>
<dbReference type="Proteomes" id="UP000054408">
    <property type="component" value="Unassembled WGS sequence"/>
</dbReference>
<feature type="region of interest" description="Disordered" evidence="2">
    <location>
        <begin position="429"/>
        <end position="456"/>
    </location>
</feature>
<evidence type="ECO:0000256" key="1">
    <source>
        <dbReference type="SAM" id="Coils"/>
    </source>
</evidence>
<feature type="region of interest" description="Disordered" evidence="2">
    <location>
        <begin position="312"/>
        <end position="337"/>
    </location>
</feature>
<dbReference type="AlphaFoldDB" id="A0A0L0DMC1"/>